<dbReference type="Proteomes" id="UP000000374">
    <property type="component" value="Chromosome"/>
</dbReference>
<dbReference type="Gene3D" id="3.30.2010.10">
    <property type="entry name" value="Metalloproteases ('zincins'), catalytic domain"/>
    <property type="match status" value="1"/>
</dbReference>
<dbReference type="GO" id="GO:0004222">
    <property type="term" value="F:metalloendopeptidase activity"/>
    <property type="evidence" value="ECO:0007669"/>
    <property type="project" value="InterPro"/>
</dbReference>
<dbReference type="eggNOG" id="COG0501">
    <property type="taxonomic scope" value="Bacteria"/>
</dbReference>
<proteinExistence type="inferred from homology"/>
<feature type="domain" description="Peptidase M48" evidence="7">
    <location>
        <begin position="101"/>
        <end position="282"/>
    </location>
</feature>
<comment type="similarity">
    <text evidence="6">Belongs to the peptidase M48 family.</text>
</comment>
<evidence type="ECO:0000256" key="1">
    <source>
        <dbReference type="ARBA" id="ARBA00022670"/>
    </source>
</evidence>
<dbReference type="GO" id="GO:0016020">
    <property type="term" value="C:membrane"/>
    <property type="evidence" value="ECO:0007669"/>
    <property type="project" value="TreeGrafter"/>
</dbReference>
<evidence type="ECO:0000256" key="5">
    <source>
        <dbReference type="ARBA" id="ARBA00023049"/>
    </source>
</evidence>
<comment type="cofactor">
    <cofactor evidence="6">
        <name>Zn(2+)</name>
        <dbReference type="ChEBI" id="CHEBI:29105"/>
    </cofactor>
    <text evidence="6">Binds 1 zinc ion per subunit.</text>
</comment>
<dbReference type="HOGENOM" id="CLU_029002_4_0_4"/>
<dbReference type="STRING" id="391735.Veis_2637"/>
<dbReference type="AlphaFoldDB" id="A1WL73"/>
<dbReference type="InterPro" id="IPR051156">
    <property type="entry name" value="Mito/Outer_Membr_Metalloprot"/>
</dbReference>
<dbReference type="GO" id="GO:0046872">
    <property type="term" value="F:metal ion binding"/>
    <property type="evidence" value="ECO:0007669"/>
    <property type="project" value="UniProtKB-KW"/>
</dbReference>
<gene>
    <name evidence="8" type="ordered locus">Veis_2637</name>
</gene>
<reference evidence="9" key="1">
    <citation type="submission" date="2006-12" db="EMBL/GenBank/DDBJ databases">
        <title>Complete sequence of chromosome 1 of Verminephrobacter eiseniae EF01-2.</title>
        <authorList>
            <person name="Copeland A."/>
            <person name="Lucas S."/>
            <person name="Lapidus A."/>
            <person name="Barry K."/>
            <person name="Detter J.C."/>
            <person name="Glavina del Rio T."/>
            <person name="Dalin E."/>
            <person name="Tice H."/>
            <person name="Pitluck S."/>
            <person name="Chertkov O."/>
            <person name="Brettin T."/>
            <person name="Bruce D."/>
            <person name="Han C."/>
            <person name="Tapia R."/>
            <person name="Gilna P."/>
            <person name="Schmutz J."/>
            <person name="Larimer F."/>
            <person name="Land M."/>
            <person name="Hauser L."/>
            <person name="Kyrpides N."/>
            <person name="Kim E."/>
            <person name="Stahl D."/>
            <person name="Richardson P."/>
        </authorList>
    </citation>
    <scope>NUCLEOTIDE SEQUENCE [LARGE SCALE GENOMIC DNA]</scope>
    <source>
        <strain evidence="9">EF01-2</strain>
    </source>
</reference>
<dbReference type="KEGG" id="vei:Veis_2637"/>
<evidence type="ECO:0000259" key="7">
    <source>
        <dbReference type="Pfam" id="PF01435"/>
    </source>
</evidence>
<dbReference type="CDD" id="cd07331">
    <property type="entry name" value="M48C_Oma1_like"/>
    <property type="match status" value="1"/>
</dbReference>
<evidence type="ECO:0000313" key="9">
    <source>
        <dbReference type="Proteomes" id="UP000000374"/>
    </source>
</evidence>
<dbReference type="InterPro" id="IPR001915">
    <property type="entry name" value="Peptidase_M48"/>
</dbReference>
<organism evidence="8 9">
    <name type="scientific">Verminephrobacter eiseniae (strain EF01-2)</name>
    <dbReference type="NCBI Taxonomy" id="391735"/>
    <lineage>
        <taxon>Bacteria</taxon>
        <taxon>Pseudomonadati</taxon>
        <taxon>Pseudomonadota</taxon>
        <taxon>Betaproteobacteria</taxon>
        <taxon>Burkholderiales</taxon>
        <taxon>Comamonadaceae</taxon>
        <taxon>Verminephrobacter</taxon>
    </lineage>
</organism>
<protein>
    <submittedName>
        <fullName evidence="8">Peptidase M48, Ste24p</fullName>
    </submittedName>
</protein>
<keyword evidence="1 6" id="KW-0645">Protease</keyword>
<evidence type="ECO:0000256" key="6">
    <source>
        <dbReference type="RuleBase" id="RU003983"/>
    </source>
</evidence>
<dbReference type="Pfam" id="PF01435">
    <property type="entry name" value="Peptidase_M48"/>
    <property type="match status" value="1"/>
</dbReference>
<keyword evidence="9" id="KW-1185">Reference proteome</keyword>
<evidence type="ECO:0000256" key="3">
    <source>
        <dbReference type="ARBA" id="ARBA00022801"/>
    </source>
</evidence>
<sequence length="302" mass="32529">MAPDGFVYYSRMCFSCPAFGPTACMMTSSPWSARRAFLLAAGAGAATPVLAQVDVGAASSLRKLVSAPALEQAAARQYQQMLSEAQARRVLVSRSHPSLQRLHAIARRLMVYAAPWNERARQWRWEVSLIDSAQINAFCMPGGKIVFYTGILEQLRLSDDEAAMVMGHEMAHALREHARERLAKTQGTHLALRLGAQLLGLGDLGQAAASFGGQLLTLKYGRSDESEADLVGLELAARGGFEPAAAVSLWRKMGQATGRQSGGPAFLSTHPTGPARIRELTQNLPKVQGLYEAARRGKAPTG</sequence>
<evidence type="ECO:0000256" key="4">
    <source>
        <dbReference type="ARBA" id="ARBA00022833"/>
    </source>
</evidence>
<evidence type="ECO:0000313" key="8">
    <source>
        <dbReference type="EMBL" id="ABM58380.1"/>
    </source>
</evidence>
<keyword evidence="3 6" id="KW-0378">Hydrolase</keyword>
<name>A1WL73_VEREI</name>
<dbReference type="PANTHER" id="PTHR22726">
    <property type="entry name" value="METALLOENDOPEPTIDASE OMA1"/>
    <property type="match status" value="1"/>
</dbReference>
<dbReference type="PANTHER" id="PTHR22726:SF1">
    <property type="entry name" value="METALLOENDOPEPTIDASE OMA1, MITOCHONDRIAL"/>
    <property type="match status" value="1"/>
</dbReference>
<dbReference type="GO" id="GO:0051603">
    <property type="term" value="P:proteolysis involved in protein catabolic process"/>
    <property type="evidence" value="ECO:0007669"/>
    <property type="project" value="TreeGrafter"/>
</dbReference>
<keyword evidence="2" id="KW-0479">Metal-binding</keyword>
<keyword evidence="5 6" id="KW-0482">Metalloprotease</keyword>
<accession>A1WL73</accession>
<keyword evidence="4 6" id="KW-0862">Zinc</keyword>
<evidence type="ECO:0000256" key="2">
    <source>
        <dbReference type="ARBA" id="ARBA00022723"/>
    </source>
</evidence>
<dbReference type="EMBL" id="CP000542">
    <property type="protein sequence ID" value="ABM58380.1"/>
    <property type="molecule type" value="Genomic_DNA"/>
</dbReference>